<evidence type="ECO:0000259" key="4">
    <source>
        <dbReference type="PROSITE" id="PS50949"/>
    </source>
</evidence>
<evidence type="ECO:0000256" key="3">
    <source>
        <dbReference type="ARBA" id="ARBA00023163"/>
    </source>
</evidence>
<evidence type="ECO:0000256" key="2">
    <source>
        <dbReference type="ARBA" id="ARBA00023125"/>
    </source>
</evidence>
<dbReference type="SUPFAM" id="SSF46785">
    <property type="entry name" value="Winged helix' DNA-binding domain"/>
    <property type="match status" value="1"/>
</dbReference>
<dbReference type="Gene3D" id="1.10.10.10">
    <property type="entry name" value="Winged helix-like DNA-binding domain superfamily/Winged helix DNA-binding domain"/>
    <property type="match status" value="1"/>
</dbReference>
<dbReference type="GO" id="GO:0003700">
    <property type="term" value="F:DNA-binding transcription factor activity"/>
    <property type="evidence" value="ECO:0007669"/>
    <property type="project" value="InterPro"/>
</dbReference>
<protein>
    <submittedName>
        <fullName evidence="5">FadR family transcriptional regulator</fullName>
    </submittedName>
</protein>
<feature type="domain" description="HTH gntR-type" evidence="4">
    <location>
        <begin position="9"/>
        <end position="77"/>
    </location>
</feature>
<comment type="caution">
    <text evidence="5">The sequence shown here is derived from an EMBL/GenBank/DDBJ whole genome shotgun (WGS) entry which is preliminary data.</text>
</comment>
<dbReference type="Pfam" id="PF07729">
    <property type="entry name" value="FCD"/>
    <property type="match status" value="1"/>
</dbReference>
<keyword evidence="2" id="KW-0238">DNA-binding</keyword>
<dbReference type="Pfam" id="PF00392">
    <property type="entry name" value="GntR"/>
    <property type="match status" value="1"/>
</dbReference>
<name>A0A7V7UAZ0_9FIRM</name>
<evidence type="ECO:0000256" key="1">
    <source>
        <dbReference type="ARBA" id="ARBA00023015"/>
    </source>
</evidence>
<dbReference type="PANTHER" id="PTHR43537:SF5">
    <property type="entry name" value="UXU OPERON TRANSCRIPTIONAL REGULATOR"/>
    <property type="match status" value="1"/>
</dbReference>
<dbReference type="GO" id="GO:0003677">
    <property type="term" value="F:DNA binding"/>
    <property type="evidence" value="ECO:0007669"/>
    <property type="project" value="UniProtKB-KW"/>
</dbReference>
<keyword evidence="6" id="KW-1185">Reference proteome</keyword>
<accession>A0A7V7UAZ0</accession>
<evidence type="ECO:0000313" key="5">
    <source>
        <dbReference type="EMBL" id="KAB1437435.1"/>
    </source>
</evidence>
<organism evidence="5 6">
    <name type="scientific">Candidatus Galacturonatibacter soehngenii</name>
    <dbReference type="NCBI Taxonomy" id="2307010"/>
    <lineage>
        <taxon>Bacteria</taxon>
        <taxon>Bacillati</taxon>
        <taxon>Bacillota</taxon>
        <taxon>Clostridia</taxon>
        <taxon>Lachnospirales</taxon>
        <taxon>Lachnospiraceae</taxon>
        <taxon>Candidatus Galacturonatibacter</taxon>
    </lineage>
</organism>
<dbReference type="InterPro" id="IPR000524">
    <property type="entry name" value="Tscrpt_reg_HTH_GntR"/>
</dbReference>
<keyword evidence="3" id="KW-0804">Transcription</keyword>
<keyword evidence="1" id="KW-0805">Transcription regulation</keyword>
<dbReference type="PANTHER" id="PTHR43537">
    <property type="entry name" value="TRANSCRIPTIONAL REGULATOR, GNTR FAMILY"/>
    <property type="match status" value="1"/>
</dbReference>
<dbReference type="PROSITE" id="PS50949">
    <property type="entry name" value="HTH_GNTR"/>
    <property type="match status" value="1"/>
</dbReference>
<dbReference type="Proteomes" id="UP000461768">
    <property type="component" value="Unassembled WGS sequence"/>
</dbReference>
<dbReference type="RefSeq" id="WP_151143791.1">
    <property type="nucleotide sequence ID" value="NZ_WAGX01000005.1"/>
</dbReference>
<dbReference type="Gene3D" id="1.20.120.530">
    <property type="entry name" value="GntR ligand-binding domain-like"/>
    <property type="match status" value="1"/>
</dbReference>
<gene>
    <name evidence="5" type="ORF">F7O84_07420</name>
</gene>
<dbReference type="AlphaFoldDB" id="A0A7V7UAZ0"/>
<sequence length="234" mass="26647">MEFTKLNAPSLKELFISQLETMILSGKIPIGEKLPPERELAELMQVSRAVVNAGISELARKGFLIIKPRVGTFVADYRRNGTLETLISIMNYNGGVLRDAEIRSILELRIAFETLAVELCILKITDDDLKLLKSYVDKMKVTSSVEEASKLAFEFQHELACLSGNTLLPLIVSSFQIPVMSLWKRFCRLYGTESLYHNTAVLFEYLERRELQKAKDWLVSSINDTIFGNKQIYF</sequence>
<dbReference type="PRINTS" id="PR00035">
    <property type="entry name" value="HTHGNTR"/>
</dbReference>
<dbReference type="EMBL" id="WAGX01000005">
    <property type="protein sequence ID" value="KAB1437435.1"/>
    <property type="molecule type" value="Genomic_DNA"/>
</dbReference>
<dbReference type="InterPro" id="IPR008920">
    <property type="entry name" value="TF_FadR/GntR_C"/>
</dbReference>
<dbReference type="InterPro" id="IPR011711">
    <property type="entry name" value="GntR_C"/>
</dbReference>
<dbReference type="SMART" id="SM00895">
    <property type="entry name" value="FCD"/>
    <property type="match status" value="1"/>
</dbReference>
<dbReference type="InterPro" id="IPR036388">
    <property type="entry name" value="WH-like_DNA-bd_sf"/>
</dbReference>
<dbReference type="InterPro" id="IPR036390">
    <property type="entry name" value="WH_DNA-bd_sf"/>
</dbReference>
<dbReference type="OrthoDB" id="9799482at2"/>
<dbReference type="SUPFAM" id="SSF48008">
    <property type="entry name" value="GntR ligand-binding domain-like"/>
    <property type="match status" value="1"/>
</dbReference>
<dbReference type="CDD" id="cd07377">
    <property type="entry name" value="WHTH_GntR"/>
    <property type="match status" value="1"/>
</dbReference>
<dbReference type="SMART" id="SM00345">
    <property type="entry name" value="HTH_GNTR"/>
    <property type="match status" value="1"/>
</dbReference>
<evidence type="ECO:0000313" key="6">
    <source>
        <dbReference type="Proteomes" id="UP000461768"/>
    </source>
</evidence>
<reference evidence="5 6" key="1">
    <citation type="submission" date="2019-09" db="EMBL/GenBank/DDBJ databases">
        <authorList>
            <person name="Valk L.C."/>
        </authorList>
    </citation>
    <scope>NUCLEOTIDE SEQUENCE [LARGE SCALE GENOMIC DNA]</scope>
    <source>
        <strain evidence="5">GalUA</strain>
    </source>
</reference>
<proteinExistence type="predicted"/>
<reference evidence="5 6" key="2">
    <citation type="submission" date="2020-02" db="EMBL/GenBank/DDBJ databases">
        <title>Candidatus Galacturonibacter soehngenii shows hetero-acetogenic catabolism of galacturonic acid but lacks a canonical carbon monoxide dehydrogenase/acetyl-CoA synthase complex.</title>
        <authorList>
            <person name="Diender M."/>
            <person name="Stouten G.R."/>
            <person name="Petersen J.F."/>
            <person name="Nielsen P.H."/>
            <person name="Dueholm M.S."/>
            <person name="Pronk J.T."/>
            <person name="Van Loosdrecht M.C.M."/>
        </authorList>
    </citation>
    <scope>NUCLEOTIDE SEQUENCE [LARGE SCALE GENOMIC DNA]</scope>
    <source>
        <strain evidence="5">GalUA</strain>
    </source>
</reference>